<organism evidence="2 3">
    <name type="scientific">Kingdonia uniflora</name>
    <dbReference type="NCBI Taxonomy" id="39325"/>
    <lineage>
        <taxon>Eukaryota</taxon>
        <taxon>Viridiplantae</taxon>
        <taxon>Streptophyta</taxon>
        <taxon>Embryophyta</taxon>
        <taxon>Tracheophyta</taxon>
        <taxon>Spermatophyta</taxon>
        <taxon>Magnoliopsida</taxon>
        <taxon>Ranunculales</taxon>
        <taxon>Circaeasteraceae</taxon>
        <taxon>Kingdonia</taxon>
    </lineage>
</organism>
<reference evidence="2 3" key="1">
    <citation type="journal article" date="2020" name="IScience">
        <title>Genome Sequencing of the Endangered Kingdonia uniflora (Circaeasteraceae, Ranunculales) Reveals Potential Mechanisms of Evolutionary Specialization.</title>
        <authorList>
            <person name="Sun Y."/>
            <person name="Deng T."/>
            <person name="Zhang A."/>
            <person name="Moore M.J."/>
            <person name="Landis J.B."/>
            <person name="Lin N."/>
            <person name="Zhang H."/>
            <person name="Zhang X."/>
            <person name="Huang J."/>
            <person name="Zhang X."/>
            <person name="Sun H."/>
            <person name="Wang H."/>
        </authorList>
    </citation>
    <scope>NUCLEOTIDE SEQUENCE [LARGE SCALE GENOMIC DNA]</scope>
    <source>
        <strain evidence="2">TB1705</strain>
        <tissue evidence="2">Leaf</tissue>
    </source>
</reference>
<dbReference type="EMBL" id="JACGCM010002114">
    <property type="protein sequence ID" value="KAF6144612.1"/>
    <property type="molecule type" value="Genomic_DNA"/>
</dbReference>
<keyword evidence="1" id="KW-0175">Coiled coil</keyword>
<evidence type="ECO:0000256" key="1">
    <source>
        <dbReference type="SAM" id="Coils"/>
    </source>
</evidence>
<proteinExistence type="predicted"/>
<comment type="caution">
    <text evidence="2">The sequence shown here is derived from an EMBL/GenBank/DDBJ whole genome shotgun (WGS) entry which is preliminary data.</text>
</comment>
<sequence>MDVMGCSRKRNSSVIRSKAGPEAQLMWYREYSARKPGIKWRFKEGGMVVFGGMMPPQAWSMTLSVVGDDDRSEGKIWCKLTGIGLHQYRGEGITVGVDDEDVKLRWASRDLAEHVVGFWPDCVPEKVREINFERRFVKMVEPTHIDDKGIYENLEPLQVDVTICAQQLGGRYRVGSSSADVAGLDQFRVVTRVIELSEEDTDIDVDHELQVSDREGSGCGDNDVEEGQDVCYGEGPETKDITMFYGMVSTGGRYTDERLLVSGNYEFDKNDPGEPVKRKVFHLALKECRKKAEVDEKLYKVREGFFGKIDNLAIDQDRWNSHFQEAGLKRLRTKVAEVLVIRGKISLKNKRAADGSLPLENPSLAGYNTDTEIDAILGVSLAVMVDGHPLRGLGSMAPKKKVGGEASKNKFVVENEVEVQQSMDVFMLGTYILEAEVDDCLVGAKILASFLNEGNRNMSKITKLLTEAKGRIVGSSDLANQLLVYKNIEKDLTRENELLIKDKRDLNARLNTYKLDAKKVRDAAIRDLRKTLEKENMEALALQRANFENDDAVMTEADASRQDELGDVLVVEGSFNMDEVISFMYSKFIEVAIE</sequence>
<feature type="coiled-coil region" evidence="1">
    <location>
        <begin position="489"/>
        <end position="545"/>
    </location>
</feature>
<evidence type="ECO:0000313" key="2">
    <source>
        <dbReference type="EMBL" id="KAF6144612.1"/>
    </source>
</evidence>
<evidence type="ECO:0000313" key="3">
    <source>
        <dbReference type="Proteomes" id="UP000541444"/>
    </source>
</evidence>
<accession>A0A7J7LPZ8</accession>
<gene>
    <name evidence="2" type="ORF">GIB67_006104</name>
</gene>
<dbReference type="AlphaFoldDB" id="A0A7J7LPZ8"/>
<feature type="non-terminal residue" evidence="2">
    <location>
        <position position="1"/>
    </location>
</feature>
<keyword evidence="3" id="KW-1185">Reference proteome</keyword>
<dbReference type="Proteomes" id="UP000541444">
    <property type="component" value="Unassembled WGS sequence"/>
</dbReference>
<protein>
    <submittedName>
        <fullName evidence="2">Uncharacterized protein</fullName>
    </submittedName>
</protein>
<name>A0A7J7LPZ8_9MAGN</name>